<name>A0A1I7VM89_LOALO</name>
<protein>
    <submittedName>
        <fullName evidence="2">C-type lectin domain-containing protein</fullName>
    </submittedName>
</protein>
<reference evidence="2" key="2">
    <citation type="submission" date="2016-11" db="UniProtKB">
        <authorList>
            <consortium name="WormBaseParasite"/>
        </authorList>
    </citation>
    <scope>IDENTIFICATION</scope>
</reference>
<reference evidence="1" key="1">
    <citation type="submission" date="2012-04" db="EMBL/GenBank/DDBJ databases">
        <title>The Genome Sequence of Loa loa.</title>
        <authorList>
            <consortium name="The Broad Institute Genome Sequencing Platform"/>
            <consortium name="Broad Institute Genome Sequencing Center for Infectious Disease"/>
            <person name="Nutman T.B."/>
            <person name="Fink D.L."/>
            <person name="Russ C."/>
            <person name="Young S."/>
            <person name="Zeng Q."/>
            <person name="Gargeya S."/>
            <person name="Alvarado L."/>
            <person name="Berlin A."/>
            <person name="Chapman S.B."/>
            <person name="Chen Z."/>
            <person name="Freedman E."/>
            <person name="Gellesch M."/>
            <person name="Goldberg J."/>
            <person name="Griggs A."/>
            <person name="Gujja S."/>
            <person name="Heilman E.R."/>
            <person name="Heiman D."/>
            <person name="Howarth C."/>
            <person name="Mehta T."/>
            <person name="Neiman D."/>
            <person name="Pearson M."/>
            <person name="Roberts A."/>
            <person name="Saif S."/>
            <person name="Shea T."/>
            <person name="Shenoy N."/>
            <person name="Sisk P."/>
            <person name="Stolte C."/>
            <person name="Sykes S."/>
            <person name="White J."/>
            <person name="Yandava C."/>
            <person name="Haas B."/>
            <person name="Henn M.R."/>
            <person name="Nusbaum C."/>
            <person name="Birren B."/>
        </authorList>
    </citation>
    <scope>NUCLEOTIDE SEQUENCE [LARGE SCALE GENOMIC DNA]</scope>
</reference>
<dbReference type="AlphaFoldDB" id="A0A1I7VM89"/>
<dbReference type="Proteomes" id="UP000095285">
    <property type="component" value="Unassembled WGS sequence"/>
</dbReference>
<keyword evidence="1" id="KW-1185">Reference proteome</keyword>
<evidence type="ECO:0000313" key="2">
    <source>
        <dbReference type="WBParaSite" id="EN70_4129"/>
    </source>
</evidence>
<accession>A0A1I7VM89</accession>
<dbReference type="WBParaSite" id="EN70_4129">
    <property type="protein sequence ID" value="EN70_4129"/>
    <property type="gene ID" value="EN70_4129"/>
</dbReference>
<organism evidence="1 2">
    <name type="scientific">Loa loa</name>
    <name type="common">Eye worm</name>
    <name type="synonym">Filaria loa</name>
    <dbReference type="NCBI Taxonomy" id="7209"/>
    <lineage>
        <taxon>Eukaryota</taxon>
        <taxon>Metazoa</taxon>
        <taxon>Ecdysozoa</taxon>
        <taxon>Nematoda</taxon>
        <taxon>Chromadorea</taxon>
        <taxon>Rhabditida</taxon>
        <taxon>Spirurina</taxon>
        <taxon>Spiruromorpha</taxon>
        <taxon>Filarioidea</taxon>
        <taxon>Onchocercidae</taxon>
        <taxon>Loa</taxon>
    </lineage>
</organism>
<dbReference type="CDD" id="cd00037">
    <property type="entry name" value="CLECT"/>
    <property type="match status" value="1"/>
</dbReference>
<proteinExistence type="predicted"/>
<dbReference type="SUPFAM" id="SSF56436">
    <property type="entry name" value="C-type lectin-like"/>
    <property type="match status" value="1"/>
</dbReference>
<dbReference type="InterPro" id="IPR016186">
    <property type="entry name" value="C-type_lectin-like/link_sf"/>
</dbReference>
<evidence type="ECO:0000313" key="1">
    <source>
        <dbReference type="Proteomes" id="UP000095285"/>
    </source>
</evidence>
<dbReference type="InterPro" id="IPR016187">
    <property type="entry name" value="CTDL_fold"/>
</dbReference>
<dbReference type="Gene3D" id="3.10.100.10">
    <property type="entry name" value="Mannose-Binding Protein A, subunit A"/>
    <property type="match status" value="1"/>
</dbReference>
<sequence length="372" mass="41248">MGRVVAVRIGEHEDIVCFDGTLAWKQDLNRRETPCFGVAKVKSDMDWNKANNYCKETGGQLPTPTDDENRLLQIMFSEIGSETKIPLGFVNEKSKWMQIRDGQKNDSDMNKVKPSLEILRLSNTATGLQYEAASKTDKYTAVVCEHRNSALSVIEKQECDDGFVLLAINNASKCYLFHEFSNPLMDANDFKAVSSYCKSQNAELFEPIDSGDLRVMQSNGSEKKMGEASGYAMSASSKHIYSQYGYINQKVKSAKEEAITAAGYKYSTVGINITASNSTEAFCFMLELPGGSQPAKTEKVLDILGTDNVIITNLKPEITLKEVDDLSYLGVAPEAKRTVRMFAASSFFIVSLSLLPHSLFYEHLAYDLAISN</sequence>